<dbReference type="SUPFAM" id="SSF56601">
    <property type="entry name" value="beta-lactamase/transpeptidase-like"/>
    <property type="match status" value="1"/>
</dbReference>
<sequence>MGRLGMAIAVLLGALTTPALHAQPAHRAILAEKLDAELTRLVDDFEGVAGVQAIDLVTGEVFAVDADLVFPQASAIKIPLLIELFRRESEAPGFVGERRTIDDEVRTGGSGVLRHLSDGGTEMSLEDLAVFMIVYSDNTATNLLIDAVGMDAVNALMDELGAPNTRLQRKMIRPEASVRGDENLSTPAEAATLMARLAACDLPLSAAACDRVKSILSIEKGGPFRDPVPTSVPMAWKPGGVEGVATAWGIVGLADRPYALAVMSSYGHEGAALVRAVQAAVYDHFSRLDRSTEYGVRVPLRVLPARGGGPTP</sequence>
<evidence type="ECO:0000259" key="3">
    <source>
        <dbReference type="Pfam" id="PF13354"/>
    </source>
</evidence>
<keyword evidence="4" id="KW-0378">Hydrolase</keyword>
<dbReference type="Gene3D" id="3.40.710.10">
    <property type="entry name" value="DD-peptidase/beta-lactamase superfamily"/>
    <property type="match status" value="1"/>
</dbReference>
<name>A0ABU9EAB9_9BACT</name>
<organism evidence="4 5">
    <name type="scientific">Gaopeijia maritima</name>
    <dbReference type="NCBI Taxonomy" id="3119007"/>
    <lineage>
        <taxon>Bacteria</taxon>
        <taxon>Pseudomonadati</taxon>
        <taxon>Gemmatimonadota</taxon>
        <taxon>Longimicrobiia</taxon>
        <taxon>Gaopeijiales</taxon>
        <taxon>Gaopeijiaceae</taxon>
        <taxon>Gaopeijia</taxon>
    </lineage>
</organism>
<dbReference type="GO" id="GO:0016787">
    <property type="term" value="F:hydrolase activity"/>
    <property type="evidence" value="ECO:0007669"/>
    <property type="project" value="UniProtKB-KW"/>
</dbReference>
<evidence type="ECO:0000313" key="4">
    <source>
        <dbReference type="EMBL" id="MEK9501022.1"/>
    </source>
</evidence>
<dbReference type="PANTHER" id="PTHR35333">
    <property type="entry name" value="BETA-LACTAMASE"/>
    <property type="match status" value="1"/>
</dbReference>
<feature type="signal peptide" evidence="2">
    <location>
        <begin position="1"/>
        <end position="22"/>
    </location>
</feature>
<dbReference type="EMBL" id="JBBHLI010000004">
    <property type="protein sequence ID" value="MEK9501022.1"/>
    <property type="molecule type" value="Genomic_DNA"/>
</dbReference>
<dbReference type="InterPro" id="IPR045155">
    <property type="entry name" value="Beta-lactam_cat"/>
</dbReference>
<dbReference type="Pfam" id="PF13354">
    <property type="entry name" value="Beta-lactamase2"/>
    <property type="match status" value="1"/>
</dbReference>
<evidence type="ECO:0000256" key="1">
    <source>
        <dbReference type="ARBA" id="ARBA00001526"/>
    </source>
</evidence>
<comment type="catalytic activity">
    <reaction evidence="1">
        <text>a beta-lactam + H2O = a substituted beta-amino acid</text>
        <dbReference type="Rhea" id="RHEA:20401"/>
        <dbReference type="ChEBI" id="CHEBI:15377"/>
        <dbReference type="ChEBI" id="CHEBI:35627"/>
        <dbReference type="ChEBI" id="CHEBI:140347"/>
        <dbReference type="EC" id="3.5.2.6"/>
    </reaction>
</comment>
<dbReference type="PANTHER" id="PTHR35333:SF4">
    <property type="entry name" value="SLR0121 PROTEIN"/>
    <property type="match status" value="1"/>
</dbReference>
<keyword evidence="2" id="KW-0732">Signal</keyword>
<protein>
    <submittedName>
        <fullName evidence="4">Serine hydrolase</fullName>
    </submittedName>
</protein>
<evidence type="ECO:0000313" key="5">
    <source>
        <dbReference type="Proteomes" id="UP001484239"/>
    </source>
</evidence>
<proteinExistence type="predicted"/>
<feature type="domain" description="Beta-lactamase class A catalytic" evidence="3">
    <location>
        <begin position="50"/>
        <end position="263"/>
    </location>
</feature>
<dbReference type="Proteomes" id="UP001484239">
    <property type="component" value="Unassembled WGS sequence"/>
</dbReference>
<dbReference type="InterPro" id="IPR012338">
    <property type="entry name" value="Beta-lactam/transpept-like"/>
</dbReference>
<feature type="chain" id="PRO_5047496534" evidence="2">
    <location>
        <begin position="23"/>
        <end position="312"/>
    </location>
</feature>
<dbReference type="InterPro" id="IPR000871">
    <property type="entry name" value="Beta-lactam_class-A"/>
</dbReference>
<keyword evidence="5" id="KW-1185">Reference proteome</keyword>
<evidence type="ECO:0000256" key="2">
    <source>
        <dbReference type="SAM" id="SignalP"/>
    </source>
</evidence>
<gene>
    <name evidence="4" type="ORF">WI372_08540</name>
</gene>
<comment type="caution">
    <text evidence="4">The sequence shown here is derived from an EMBL/GenBank/DDBJ whole genome shotgun (WGS) entry which is preliminary data.</text>
</comment>
<reference evidence="4 5" key="1">
    <citation type="submission" date="2024-02" db="EMBL/GenBank/DDBJ databases">
        <title>A novel Gemmatimonadota bacterium.</title>
        <authorList>
            <person name="Du Z.-J."/>
            <person name="Ye Y.-Q."/>
        </authorList>
    </citation>
    <scope>NUCLEOTIDE SEQUENCE [LARGE SCALE GENOMIC DNA]</scope>
    <source>
        <strain evidence="4 5">DH-20</strain>
    </source>
</reference>
<dbReference type="RefSeq" id="WP_405277001.1">
    <property type="nucleotide sequence ID" value="NZ_JBBHLI010000004.1"/>
</dbReference>
<accession>A0ABU9EAB9</accession>